<name>A0A0F9PUS5_9ZZZZ</name>
<dbReference type="EMBL" id="LAZR01004876">
    <property type="protein sequence ID" value="KKN04811.1"/>
    <property type="molecule type" value="Genomic_DNA"/>
</dbReference>
<accession>A0A0F9PUS5</accession>
<reference evidence="1" key="1">
    <citation type="journal article" date="2015" name="Nature">
        <title>Complex archaea that bridge the gap between prokaryotes and eukaryotes.</title>
        <authorList>
            <person name="Spang A."/>
            <person name="Saw J.H."/>
            <person name="Jorgensen S.L."/>
            <person name="Zaremba-Niedzwiedzka K."/>
            <person name="Martijn J."/>
            <person name="Lind A.E."/>
            <person name="van Eijk R."/>
            <person name="Schleper C."/>
            <person name="Guy L."/>
            <person name="Ettema T.J."/>
        </authorList>
    </citation>
    <scope>NUCLEOTIDE SEQUENCE</scope>
</reference>
<dbReference type="AlphaFoldDB" id="A0A0F9PUS5"/>
<gene>
    <name evidence="1" type="ORF">LCGC14_1093800</name>
</gene>
<evidence type="ECO:0000313" key="1">
    <source>
        <dbReference type="EMBL" id="KKN04811.1"/>
    </source>
</evidence>
<sequence>MTFIQEIRDALVKGQELFALTKKEWRNVYSWAWNERISKGKEAGILSCSGGEYLVWHEDFQNPNNSPTEVDKNG</sequence>
<protein>
    <submittedName>
        <fullName evidence="1">Uncharacterized protein</fullName>
    </submittedName>
</protein>
<comment type="caution">
    <text evidence="1">The sequence shown here is derived from an EMBL/GenBank/DDBJ whole genome shotgun (WGS) entry which is preliminary data.</text>
</comment>
<organism evidence="1">
    <name type="scientific">marine sediment metagenome</name>
    <dbReference type="NCBI Taxonomy" id="412755"/>
    <lineage>
        <taxon>unclassified sequences</taxon>
        <taxon>metagenomes</taxon>
        <taxon>ecological metagenomes</taxon>
    </lineage>
</organism>
<proteinExistence type="predicted"/>